<comment type="cofactor">
    <cofactor evidence="13">
        <name>Mg(2+)</name>
        <dbReference type="ChEBI" id="CHEBI:18420"/>
    </cofactor>
</comment>
<dbReference type="InterPro" id="IPR000212">
    <property type="entry name" value="DNA_helicase_UvrD/REP"/>
</dbReference>
<dbReference type="NCBIfam" id="TIGR02785">
    <property type="entry name" value="addA_Gpos"/>
    <property type="match status" value="1"/>
</dbReference>
<comment type="catalytic activity">
    <reaction evidence="11 13">
        <text>Couples ATP hydrolysis with the unwinding of duplex DNA by translocating in the 3'-5' direction.</text>
        <dbReference type="EC" id="5.6.2.4"/>
    </reaction>
</comment>
<dbReference type="SUPFAM" id="SSF52540">
    <property type="entry name" value="P-loop containing nucleoside triphosphate hydrolases"/>
    <property type="match status" value="1"/>
</dbReference>
<dbReference type="InterPro" id="IPR038726">
    <property type="entry name" value="PDDEXK_AddAB-type"/>
</dbReference>
<evidence type="ECO:0000259" key="15">
    <source>
        <dbReference type="PROSITE" id="PS51198"/>
    </source>
</evidence>
<dbReference type="InterPro" id="IPR014016">
    <property type="entry name" value="UvrD-like_ATP-bd"/>
</dbReference>
<dbReference type="InterPro" id="IPR011604">
    <property type="entry name" value="PDDEXK-like_dom_sf"/>
</dbReference>
<dbReference type="PANTHER" id="PTHR11070">
    <property type="entry name" value="UVRD / RECB / PCRA DNA HELICASE FAMILY MEMBER"/>
    <property type="match status" value="1"/>
</dbReference>
<evidence type="ECO:0000256" key="10">
    <source>
        <dbReference type="ARBA" id="ARBA00023235"/>
    </source>
</evidence>
<evidence type="ECO:0000256" key="14">
    <source>
        <dbReference type="PROSITE-ProRule" id="PRU00560"/>
    </source>
</evidence>
<keyword evidence="18" id="KW-1185">Reference proteome</keyword>
<keyword evidence="2 13" id="KW-0547">Nucleotide-binding</keyword>
<evidence type="ECO:0000256" key="4">
    <source>
        <dbReference type="ARBA" id="ARBA00022801"/>
    </source>
</evidence>
<dbReference type="GO" id="GO:0005524">
    <property type="term" value="F:ATP binding"/>
    <property type="evidence" value="ECO:0007669"/>
    <property type="project" value="UniProtKB-UniRule"/>
</dbReference>
<keyword evidence="7 13" id="KW-0067">ATP-binding</keyword>
<dbReference type="HAMAP" id="MF_01451">
    <property type="entry name" value="AddA"/>
    <property type="match status" value="1"/>
</dbReference>
<dbReference type="Proteomes" id="UP000051672">
    <property type="component" value="Unassembled WGS sequence"/>
</dbReference>
<dbReference type="PROSITE" id="PS51198">
    <property type="entry name" value="UVRD_HELICASE_ATP_BIND"/>
    <property type="match status" value="1"/>
</dbReference>
<dbReference type="PATRIC" id="fig|1423727.3.peg.390"/>
<dbReference type="PANTHER" id="PTHR11070:SF48">
    <property type="entry name" value="ATP-DEPENDENT HELICASE_NUCLEASE SUBUNIT A"/>
    <property type="match status" value="1"/>
</dbReference>
<dbReference type="Pfam" id="PF12705">
    <property type="entry name" value="PDDEXK_1"/>
    <property type="match status" value="1"/>
</dbReference>
<keyword evidence="1 13" id="KW-0540">Nuclease</keyword>
<evidence type="ECO:0000256" key="5">
    <source>
        <dbReference type="ARBA" id="ARBA00022806"/>
    </source>
</evidence>
<dbReference type="GO" id="GO:0003690">
    <property type="term" value="F:double-stranded DNA binding"/>
    <property type="evidence" value="ECO:0007669"/>
    <property type="project" value="UniProtKB-UniRule"/>
</dbReference>
<gene>
    <name evidence="13" type="primary">addA</name>
    <name evidence="17" type="ORF">FC34_GL000388</name>
</gene>
<dbReference type="OrthoDB" id="9810135at2"/>
<dbReference type="InterPro" id="IPR014152">
    <property type="entry name" value="AddA"/>
</dbReference>
<dbReference type="RefSeq" id="WP_057893699.1">
    <property type="nucleotide sequence ID" value="NZ_AYZQ01000001.1"/>
</dbReference>
<comment type="function">
    <text evidence="13">The heterodimer acts as both an ATP-dependent DNA helicase and an ATP-dependent, dual-direction single-stranded exonuclease. Recognizes the chi site generating a DNA molecule suitable for the initiation of homologous recombination. The AddA nuclease domain is required for chi fragment generation; this subunit has the helicase and 3' -&gt; 5' nuclease activities.</text>
</comment>
<dbReference type="Gene3D" id="3.40.50.300">
    <property type="entry name" value="P-loop containing nucleotide triphosphate hydrolases"/>
    <property type="match status" value="4"/>
</dbReference>
<dbReference type="GO" id="GO:0016887">
    <property type="term" value="F:ATP hydrolysis activity"/>
    <property type="evidence" value="ECO:0007669"/>
    <property type="project" value="RHEA"/>
</dbReference>
<organism evidence="17 18">
    <name type="scientific">Lacticaseibacillus brantae DSM 23927</name>
    <dbReference type="NCBI Taxonomy" id="1423727"/>
    <lineage>
        <taxon>Bacteria</taxon>
        <taxon>Bacillati</taxon>
        <taxon>Bacillota</taxon>
        <taxon>Bacilli</taxon>
        <taxon>Lactobacillales</taxon>
        <taxon>Lactobacillaceae</taxon>
        <taxon>Lacticaseibacillus</taxon>
    </lineage>
</organism>
<feature type="domain" description="UvrD-like helicase C-terminal" evidence="16">
    <location>
        <begin position="488"/>
        <end position="779"/>
    </location>
</feature>
<protein>
    <recommendedName>
        <fullName evidence="13">ATP-dependent helicase/nuclease subunit A</fullName>
        <ecNumber evidence="13">3.1.-.-</ecNumber>
        <ecNumber evidence="13">5.6.2.4</ecNumber>
    </recommendedName>
    <alternativeName>
        <fullName evidence="13">ATP-dependent helicase/nuclease AddA</fullName>
    </alternativeName>
    <alternativeName>
        <fullName evidence="13">DNA 3'-5' helicase AddA</fullName>
    </alternativeName>
</protein>
<dbReference type="GO" id="GO:0043138">
    <property type="term" value="F:3'-5' DNA helicase activity"/>
    <property type="evidence" value="ECO:0007669"/>
    <property type="project" value="UniProtKB-UniRule"/>
</dbReference>
<dbReference type="AlphaFoldDB" id="A0A0R2B957"/>
<evidence type="ECO:0000313" key="18">
    <source>
        <dbReference type="Proteomes" id="UP000051672"/>
    </source>
</evidence>
<reference evidence="17 18" key="1">
    <citation type="journal article" date="2015" name="Genome Announc.">
        <title>Expanding the biotechnology potential of lactobacilli through comparative genomics of 213 strains and associated genera.</title>
        <authorList>
            <person name="Sun Z."/>
            <person name="Harris H.M."/>
            <person name="McCann A."/>
            <person name="Guo C."/>
            <person name="Argimon S."/>
            <person name="Zhang W."/>
            <person name="Yang X."/>
            <person name="Jeffery I.B."/>
            <person name="Cooney J.C."/>
            <person name="Kagawa T.F."/>
            <person name="Liu W."/>
            <person name="Song Y."/>
            <person name="Salvetti E."/>
            <person name="Wrobel A."/>
            <person name="Rasinkangas P."/>
            <person name="Parkhill J."/>
            <person name="Rea M.C."/>
            <person name="O'Sullivan O."/>
            <person name="Ritari J."/>
            <person name="Douillard F.P."/>
            <person name="Paul Ross R."/>
            <person name="Yang R."/>
            <person name="Briner A.E."/>
            <person name="Felis G.E."/>
            <person name="de Vos W.M."/>
            <person name="Barrangou R."/>
            <person name="Klaenhammer T.R."/>
            <person name="Caufield P.W."/>
            <person name="Cui Y."/>
            <person name="Zhang H."/>
            <person name="O'Toole P.W."/>
        </authorList>
    </citation>
    <scope>NUCLEOTIDE SEQUENCE [LARGE SCALE GENOMIC DNA]</scope>
    <source>
        <strain evidence="17 18">DSM 23927</strain>
    </source>
</reference>
<feature type="binding site" evidence="14">
    <location>
        <begin position="24"/>
        <end position="31"/>
    </location>
    <ligand>
        <name>ATP</name>
        <dbReference type="ChEBI" id="CHEBI:30616"/>
    </ligand>
</feature>
<keyword evidence="5 13" id="KW-0347">Helicase</keyword>
<feature type="domain" description="UvrD-like helicase ATP-binding" evidence="15">
    <location>
        <begin position="3"/>
        <end position="467"/>
    </location>
</feature>
<comment type="catalytic activity">
    <reaction evidence="12 13">
        <text>ATP + H2O = ADP + phosphate + H(+)</text>
        <dbReference type="Rhea" id="RHEA:13065"/>
        <dbReference type="ChEBI" id="CHEBI:15377"/>
        <dbReference type="ChEBI" id="CHEBI:15378"/>
        <dbReference type="ChEBI" id="CHEBI:30616"/>
        <dbReference type="ChEBI" id="CHEBI:43474"/>
        <dbReference type="ChEBI" id="CHEBI:456216"/>
        <dbReference type="EC" id="5.6.2.4"/>
    </reaction>
</comment>
<evidence type="ECO:0000256" key="8">
    <source>
        <dbReference type="ARBA" id="ARBA00023125"/>
    </source>
</evidence>
<evidence type="ECO:0000256" key="7">
    <source>
        <dbReference type="ARBA" id="ARBA00022840"/>
    </source>
</evidence>
<evidence type="ECO:0000256" key="2">
    <source>
        <dbReference type="ARBA" id="ARBA00022741"/>
    </source>
</evidence>
<keyword evidence="3 13" id="KW-0227">DNA damage</keyword>
<dbReference type="InterPro" id="IPR027417">
    <property type="entry name" value="P-loop_NTPase"/>
</dbReference>
<sequence>MATKWTSDQLEAITLRGKNILVSASAGSGKTTVLVERIIREILAGEDIQSLLIVTFTKAATEEMRQKIQSKLIERLQSNLESADRQRIQTALNRINTANIQTLDAFNLQLVQRYYYLLDLDPGFRLLADEAERQMLEEQVWDQLREVFFASAQQADFIALNEQFNNDRNDNGLQELVFRLVDFAMINPEPAAWLAQLVADFQASDFETTSVYRDQFWPLIRTWLMTIDNLLATAQSEIDPTLMKPWADNLAASRAPLQEVIATDLPSYATLTQLDQVDFGRWPSNKLEDEALKAAKEAAKTPRDAAKSLFDQQVRPLIQVSATDLTKALTASQPLVATLVSVAQEFMTSFAAEKQRRHLQDYGDLAHNALAIINYVDPDTHIAMKDVLSQQYSEIMVDEYQDLNPLQEALLAGLSRQPGNRFMVGDMKQSIYAFRLADPKMFYQKYLDYADGHNGYRVILADNFRSSKNVIDFTNFIFEQLMDVKVGEMDYDEAAKLIKHANYPDDYAPTTEILLYDKTISEKPLTDSQGQVQLIIQKIQALMDGQHQIYDANGQLRPVRYQDITLLARSRSLNPLIQDAFNQAGIPIVVADAKNFFKTTELQVMLSMLRIIDNPKQEIALVAVLRSPIVGLSADELSQIHLAAKDKPFYDALDVFLQQGPSPATHNLFDRLKDFVRQLDRFRTLARNNQLVDLIWAIYQETGYLDFVAGMPGGAQRQANLRALYERAHAYEDNGFQGLFEFVHFIELMQKQDNDLALPVVLNPDVDAVSLLTIHQSKGLEFPIVFVINIDKSFNKQDLRQNAVITQAGLGFAWLNPENRMVVPLPQFYLAQNAAVAKLRAEEMRLLYVALTRAQQQLILVGAATAKDREKWLQGSDSEHVRLPETTRLQANSFLDLIGPALVRHPDFPEGASSSVFAHEASHFSLEFLDASAAVTTTSLTTEPERSIEPDQPTLAALQRWFAFEYPFAAETTTTGFQSVSEIKRAFDDPDSLELVDSSTVVPVNRFQDDLATPAFIETTKTVSAAAVGTATHLVLQKIDLSQPVSAALINDTIDNLTQMQLIETPVADRINRANLLQFFQGDVGQLLLANPSKVVREAPFSMLVPATELFGNLNDATERILVHGIIDGYVQTHDGILLYDFKTDQADAEALLQRYTIQLNLYREALSRVQAQPVYRQVLIGLANGLTVDVPQQSILAPTNG</sequence>
<dbReference type="SUPFAM" id="SSF52980">
    <property type="entry name" value="Restriction endonuclease-like"/>
    <property type="match status" value="1"/>
</dbReference>
<comment type="similarity">
    <text evidence="13">Belongs to the helicase family. AddA subfamily.</text>
</comment>
<dbReference type="GO" id="GO:0000724">
    <property type="term" value="P:double-strand break repair via homologous recombination"/>
    <property type="evidence" value="ECO:0007669"/>
    <property type="project" value="UniProtKB-UniRule"/>
</dbReference>
<evidence type="ECO:0000256" key="9">
    <source>
        <dbReference type="ARBA" id="ARBA00023204"/>
    </source>
</evidence>
<dbReference type="Pfam" id="PF13361">
    <property type="entry name" value="UvrD_C"/>
    <property type="match status" value="1"/>
</dbReference>
<keyword evidence="9 13" id="KW-0234">DNA repair</keyword>
<dbReference type="InterPro" id="IPR014017">
    <property type="entry name" value="DNA_helicase_UvrD-like_C"/>
</dbReference>
<dbReference type="EMBL" id="AYZQ01000001">
    <property type="protein sequence ID" value="KRM72678.1"/>
    <property type="molecule type" value="Genomic_DNA"/>
</dbReference>
<dbReference type="Pfam" id="PF00580">
    <property type="entry name" value="UvrD-helicase"/>
    <property type="match status" value="1"/>
</dbReference>
<evidence type="ECO:0000256" key="1">
    <source>
        <dbReference type="ARBA" id="ARBA00022722"/>
    </source>
</evidence>
<evidence type="ECO:0000256" key="3">
    <source>
        <dbReference type="ARBA" id="ARBA00022763"/>
    </source>
</evidence>
<evidence type="ECO:0000259" key="16">
    <source>
        <dbReference type="PROSITE" id="PS51217"/>
    </source>
</evidence>
<keyword evidence="4 13" id="KW-0378">Hydrolase</keyword>
<dbReference type="EC" id="5.6.2.4" evidence="13"/>
<name>A0A0R2B957_9LACO</name>
<evidence type="ECO:0000256" key="13">
    <source>
        <dbReference type="HAMAP-Rule" id="MF_01451"/>
    </source>
</evidence>
<comment type="caution">
    <text evidence="17">The sequence shown here is derived from an EMBL/GenBank/DDBJ whole genome shotgun (WGS) entry which is preliminary data.</text>
</comment>
<dbReference type="GO" id="GO:0008408">
    <property type="term" value="F:3'-5' exonuclease activity"/>
    <property type="evidence" value="ECO:0007669"/>
    <property type="project" value="UniProtKB-UniRule"/>
</dbReference>
<evidence type="ECO:0000256" key="6">
    <source>
        <dbReference type="ARBA" id="ARBA00022839"/>
    </source>
</evidence>
<dbReference type="EC" id="3.1.-.-" evidence="13"/>
<comment type="subunit">
    <text evidence="13">Heterodimer of AddA and AddB/RexB.</text>
</comment>
<dbReference type="InterPro" id="IPR011335">
    <property type="entry name" value="Restrct_endonuc-II-like"/>
</dbReference>
<evidence type="ECO:0000313" key="17">
    <source>
        <dbReference type="EMBL" id="KRM72678.1"/>
    </source>
</evidence>
<accession>A0A0R2B957</accession>
<dbReference type="PROSITE" id="PS51217">
    <property type="entry name" value="UVRD_HELICASE_CTER"/>
    <property type="match status" value="1"/>
</dbReference>
<dbReference type="STRING" id="1423727.FC34_GL000388"/>
<dbReference type="GO" id="GO:0033202">
    <property type="term" value="C:DNA helicase complex"/>
    <property type="evidence" value="ECO:0007669"/>
    <property type="project" value="TreeGrafter"/>
</dbReference>
<dbReference type="Gene3D" id="3.90.320.10">
    <property type="match status" value="1"/>
</dbReference>
<keyword evidence="6 13" id="KW-0269">Exonuclease</keyword>
<keyword evidence="8 13" id="KW-0238">DNA-binding</keyword>
<proteinExistence type="inferred from homology"/>
<evidence type="ECO:0000256" key="12">
    <source>
        <dbReference type="ARBA" id="ARBA00048988"/>
    </source>
</evidence>
<dbReference type="GO" id="GO:0005829">
    <property type="term" value="C:cytosol"/>
    <property type="evidence" value="ECO:0007669"/>
    <property type="project" value="TreeGrafter"/>
</dbReference>
<evidence type="ECO:0000256" key="11">
    <source>
        <dbReference type="ARBA" id="ARBA00034617"/>
    </source>
</evidence>
<keyword evidence="10 13" id="KW-0413">Isomerase</keyword>